<feature type="region of interest" description="Disordered" evidence="1">
    <location>
        <begin position="131"/>
        <end position="190"/>
    </location>
</feature>
<name>A0AAV9JKH4_9PEZI</name>
<gene>
    <name evidence="2" type="ORF">LTR36_002704</name>
</gene>
<dbReference type="AlphaFoldDB" id="A0AAV9JKH4"/>
<evidence type="ECO:0000313" key="2">
    <source>
        <dbReference type="EMBL" id="KAK4545750.1"/>
    </source>
</evidence>
<keyword evidence="3" id="KW-1185">Reference proteome</keyword>
<feature type="compositionally biased region" description="Basic and acidic residues" evidence="1">
    <location>
        <begin position="133"/>
        <end position="151"/>
    </location>
</feature>
<accession>A0AAV9JKH4</accession>
<feature type="compositionally biased region" description="Acidic residues" evidence="1">
    <location>
        <begin position="152"/>
        <end position="186"/>
    </location>
</feature>
<dbReference type="EMBL" id="JAVFHQ010000018">
    <property type="protein sequence ID" value="KAK4545750.1"/>
    <property type="molecule type" value="Genomic_DNA"/>
</dbReference>
<sequence length="356" mass="38529">MLVPVLPGWGTDAHLWNQIHSYRTIAAKQASISLAQAGKPPLKDSAVLPSGEIALLQTEENHFPSPKRGMLSTREGQVTNLRPPFETIPSSSSGQVGTSITNEATFAAAAAHVKKGKGSRDAEIDTIQMSAADGHEETQQKAVEDNARAAEDAEGDGTGEGEEAGDGEEDEDGDGGEDGNEDEESAPDPANFEQKGLELLEMVHFNHVHRSGTELHWEIDNEDFIGRDAPIYKRGGSVQRVLIGDHQTMDVMICDSDCCGACGGDKGLATESATHRFPSVHSVDLQRKDKHMPFMFAPTPQALFGSIEKYSSLTGRSVTFQHDRPVTCRALVCDFRECSVCQGEVRRVDEDQDELG</sequence>
<comment type="caution">
    <text evidence="2">The sequence shown here is derived from an EMBL/GenBank/DDBJ whole genome shotgun (WGS) entry which is preliminary data.</text>
</comment>
<evidence type="ECO:0000313" key="3">
    <source>
        <dbReference type="Proteomes" id="UP001324427"/>
    </source>
</evidence>
<reference evidence="2 3" key="1">
    <citation type="submission" date="2021-11" db="EMBL/GenBank/DDBJ databases">
        <title>Black yeast isolated from Biological Soil Crust.</title>
        <authorList>
            <person name="Kurbessoian T."/>
        </authorList>
    </citation>
    <scope>NUCLEOTIDE SEQUENCE [LARGE SCALE GENOMIC DNA]</scope>
    <source>
        <strain evidence="2 3">CCFEE 5522</strain>
    </source>
</reference>
<dbReference type="Proteomes" id="UP001324427">
    <property type="component" value="Unassembled WGS sequence"/>
</dbReference>
<organism evidence="2 3">
    <name type="scientific">Oleoguttula mirabilis</name>
    <dbReference type="NCBI Taxonomy" id="1507867"/>
    <lineage>
        <taxon>Eukaryota</taxon>
        <taxon>Fungi</taxon>
        <taxon>Dikarya</taxon>
        <taxon>Ascomycota</taxon>
        <taxon>Pezizomycotina</taxon>
        <taxon>Dothideomycetes</taxon>
        <taxon>Dothideomycetidae</taxon>
        <taxon>Mycosphaerellales</taxon>
        <taxon>Teratosphaeriaceae</taxon>
        <taxon>Oleoguttula</taxon>
    </lineage>
</organism>
<protein>
    <submittedName>
        <fullName evidence="2">Uncharacterized protein</fullName>
    </submittedName>
</protein>
<proteinExistence type="predicted"/>
<evidence type="ECO:0000256" key="1">
    <source>
        <dbReference type="SAM" id="MobiDB-lite"/>
    </source>
</evidence>